<comment type="caution">
    <text evidence="2">The sequence shown here is derived from an EMBL/GenBank/DDBJ whole genome shotgun (WGS) entry which is preliminary data.</text>
</comment>
<keyword evidence="1" id="KW-0175">Coiled coil</keyword>
<evidence type="ECO:0000313" key="3">
    <source>
        <dbReference type="Proteomes" id="UP001151760"/>
    </source>
</evidence>
<sequence>MPSPAAENMILSDVGVDVANYQYICKPTTPTPKWELLEYGGGFRKWRLRWVSGGGGKWRVREGGSGDRVHRVVGSLFGLAGKIPPEKFSGGGGWWPAAGELAGEEGGRRECYNGSTTGGKSLSILKRLLAGVVLNAKVRIAAVPTLPFIITSISTTPERNVHDYTDSVSGLNLRNVESSKRSLTPSILVMTNVTTTTTVVDLISVMKEKPAEPSPFLGGSHSTSRVGSSVGVYVPKWSVTNGSCLDNAHTYYEMVDEFAPPHFFALVCVERFDREERRGDSSLQAQLLLKEAEAIKAFQDAQIKIMEDKLAKLEDNPTVRITPNSDLIKDRLTFVSTKVVEAVLYLEETFCPRLLTTIASWRWLLTHGMKLVFVKYLNSPEYLSALGAFIGHAIEKGMQARLAAGINHGKEGKSLADVAAYNPFANADYDTAMQQFRDVNFSLLSELKSCKDTSVEEVMNLMVPILRFEDQVVLGSTSLSFSLSVLNSRVEKIRANIAAH</sequence>
<organism evidence="2 3">
    <name type="scientific">Tanacetum coccineum</name>
    <dbReference type="NCBI Taxonomy" id="301880"/>
    <lineage>
        <taxon>Eukaryota</taxon>
        <taxon>Viridiplantae</taxon>
        <taxon>Streptophyta</taxon>
        <taxon>Embryophyta</taxon>
        <taxon>Tracheophyta</taxon>
        <taxon>Spermatophyta</taxon>
        <taxon>Magnoliopsida</taxon>
        <taxon>eudicotyledons</taxon>
        <taxon>Gunneridae</taxon>
        <taxon>Pentapetalae</taxon>
        <taxon>asterids</taxon>
        <taxon>campanulids</taxon>
        <taxon>Asterales</taxon>
        <taxon>Asteraceae</taxon>
        <taxon>Asteroideae</taxon>
        <taxon>Anthemideae</taxon>
        <taxon>Anthemidinae</taxon>
        <taxon>Tanacetum</taxon>
    </lineage>
</organism>
<gene>
    <name evidence="2" type="ORF">Tco_0679691</name>
</gene>
<protein>
    <submittedName>
        <fullName evidence="2">Uncharacterized protein</fullName>
    </submittedName>
</protein>
<feature type="non-terminal residue" evidence="2">
    <location>
        <position position="500"/>
    </location>
</feature>
<keyword evidence="3" id="KW-1185">Reference proteome</keyword>
<feature type="coiled-coil region" evidence="1">
    <location>
        <begin position="289"/>
        <end position="316"/>
    </location>
</feature>
<accession>A0ABQ4XJZ3</accession>
<name>A0ABQ4XJZ3_9ASTR</name>
<reference evidence="2" key="2">
    <citation type="submission" date="2022-01" db="EMBL/GenBank/DDBJ databases">
        <authorList>
            <person name="Yamashiro T."/>
            <person name="Shiraishi A."/>
            <person name="Satake H."/>
            <person name="Nakayama K."/>
        </authorList>
    </citation>
    <scope>NUCLEOTIDE SEQUENCE</scope>
</reference>
<dbReference type="EMBL" id="BQNB010009555">
    <property type="protein sequence ID" value="GJS65127.1"/>
    <property type="molecule type" value="Genomic_DNA"/>
</dbReference>
<evidence type="ECO:0000256" key="1">
    <source>
        <dbReference type="SAM" id="Coils"/>
    </source>
</evidence>
<proteinExistence type="predicted"/>
<evidence type="ECO:0000313" key="2">
    <source>
        <dbReference type="EMBL" id="GJS65127.1"/>
    </source>
</evidence>
<reference evidence="2" key="1">
    <citation type="journal article" date="2022" name="Int. J. Mol. Sci.">
        <title>Draft Genome of Tanacetum Coccineum: Genomic Comparison of Closely Related Tanacetum-Family Plants.</title>
        <authorList>
            <person name="Yamashiro T."/>
            <person name="Shiraishi A."/>
            <person name="Nakayama K."/>
            <person name="Satake H."/>
        </authorList>
    </citation>
    <scope>NUCLEOTIDE SEQUENCE</scope>
</reference>
<dbReference type="Proteomes" id="UP001151760">
    <property type="component" value="Unassembled WGS sequence"/>
</dbReference>